<dbReference type="PROSITE" id="PS50157">
    <property type="entry name" value="ZINC_FINGER_C2H2_2"/>
    <property type="match status" value="2"/>
</dbReference>
<evidence type="ECO:0000256" key="10">
    <source>
        <dbReference type="SAM" id="MobiDB-lite"/>
    </source>
</evidence>
<dbReference type="Gene3D" id="3.30.160.60">
    <property type="entry name" value="Classic Zinc Finger"/>
    <property type="match status" value="2"/>
</dbReference>
<evidence type="ECO:0000256" key="5">
    <source>
        <dbReference type="ARBA" id="ARBA00022833"/>
    </source>
</evidence>
<accession>A0A7R9P0R3</accession>
<evidence type="ECO:0000256" key="4">
    <source>
        <dbReference type="ARBA" id="ARBA00022771"/>
    </source>
</evidence>
<dbReference type="AlphaFoldDB" id="A0A7R9P0R3"/>
<name>A0A7R9P0R3_9NEOP</name>
<dbReference type="GO" id="GO:0000978">
    <property type="term" value="F:RNA polymerase II cis-regulatory region sequence-specific DNA binding"/>
    <property type="evidence" value="ECO:0007669"/>
    <property type="project" value="TreeGrafter"/>
</dbReference>
<evidence type="ECO:0000256" key="7">
    <source>
        <dbReference type="ARBA" id="ARBA00023242"/>
    </source>
</evidence>
<evidence type="ECO:0000313" key="12">
    <source>
        <dbReference type="EMBL" id="CAD7463189.1"/>
    </source>
</evidence>
<dbReference type="GO" id="GO:0000981">
    <property type="term" value="F:DNA-binding transcription factor activity, RNA polymerase II-specific"/>
    <property type="evidence" value="ECO:0007669"/>
    <property type="project" value="TreeGrafter"/>
</dbReference>
<dbReference type="Pfam" id="PF00096">
    <property type="entry name" value="zf-C2H2"/>
    <property type="match status" value="1"/>
</dbReference>
<keyword evidence="6" id="KW-0238">DNA-binding</keyword>
<keyword evidence="2" id="KW-0479">Metal-binding</keyword>
<evidence type="ECO:0000256" key="2">
    <source>
        <dbReference type="ARBA" id="ARBA00022723"/>
    </source>
</evidence>
<evidence type="ECO:0000256" key="9">
    <source>
        <dbReference type="PROSITE-ProRule" id="PRU00042"/>
    </source>
</evidence>
<dbReference type="PANTHER" id="PTHR24388:SF54">
    <property type="entry name" value="PROTEIN ESCARGOT"/>
    <property type="match status" value="1"/>
</dbReference>
<keyword evidence="4 9" id="KW-0863">Zinc-finger</keyword>
<dbReference type="SUPFAM" id="SSF57667">
    <property type="entry name" value="beta-beta-alpha zinc fingers"/>
    <property type="match status" value="1"/>
</dbReference>
<comment type="subcellular location">
    <subcellularLocation>
        <location evidence="1">Nucleus</location>
    </subcellularLocation>
</comment>
<proteinExistence type="inferred from homology"/>
<sequence length="413" mass="45749">MALTQLPSGGKGAKKIPTPSNLNEDREARFQCLTMLSELDGEVKLEMIQGSGDDDDDDQESPLIMDTSLGTTFTAITLADGTQAFMAEDLGLKPDDLQGETLQLEDGSAVLIQEIPNFLEGQPITLEDGTTAFISSSNNEDQKDYFPSSETIGKEERVAKEVESDEEEETYQPVELEDGSTGYISLSTGTLLESLDIDSMLEATSSTSQDNNNDNDDELVVKDRAKSFKCPHHGCPKLYTTPHHLKESDLSGVQLPGVGVRSQHQTSEKYMFEHTLGNVHMFVQSKAVIERLHLPPTTKTTCAFTLEKNLIFVQFSITKSCGKRFTEYSSLYKHHMVHTQQKPYYCTVCARHYRQASTLTMHKRTAHNIVEADDGTDLVVGEAVFTLTNNINGSKKLKNIASNVNIHIPFINN</sequence>
<keyword evidence="7" id="KW-0539">Nucleus</keyword>
<evidence type="ECO:0000256" key="1">
    <source>
        <dbReference type="ARBA" id="ARBA00004123"/>
    </source>
</evidence>
<organism evidence="12">
    <name type="scientific">Timema tahoe</name>
    <dbReference type="NCBI Taxonomy" id="61484"/>
    <lineage>
        <taxon>Eukaryota</taxon>
        <taxon>Metazoa</taxon>
        <taxon>Ecdysozoa</taxon>
        <taxon>Arthropoda</taxon>
        <taxon>Hexapoda</taxon>
        <taxon>Insecta</taxon>
        <taxon>Pterygota</taxon>
        <taxon>Neoptera</taxon>
        <taxon>Polyneoptera</taxon>
        <taxon>Phasmatodea</taxon>
        <taxon>Timematodea</taxon>
        <taxon>Timematoidea</taxon>
        <taxon>Timematidae</taxon>
        <taxon>Timema</taxon>
    </lineage>
</organism>
<keyword evidence="3" id="KW-0677">Repeat</keyword>
<reference evidence="12" key="1">
    <citation type="submission" date="2020-11" db="EMBL/GenBank/DDBJ databases">
        <authorList>
            <person name="Tran Van P."/>
        </authorList>
    </citation>
    <scope>NUCLEOTIDE SEQUENCE</scope>
</reference>
<gene>
    <name evidence="12" type="ORF">TTEB3V08_LOCUS11075</name>
</gene>
<dbReference type="EMBL" id="OE007457">
    <property type="protein sequence ID" value="CAD7463189.1"/>
    <property type="molecule type" value="Genomic_DNA"/>
</dbReference>
<dbReference type="InterPro" id="IPR036236">
    <property type="entry name" value="Znf_C2H2_sf"/>
</dbReference>
<evidence type="ECO:0000259" key="11">
    <source>
        <dbReference type="PROSITE" id="PS50157"/>
    </source>
</evidence>
<feature type="domain" description="C2H2-type" evidence="11">
    <location>
        <begin position="315"/>
        <end position="343"/>
    </location>
</feature>
<dbReference type="PROSITE" id="PS00028">
    <property type="entry name" value="ZINC_FINGER_C2H2_1"/>
    <property type="match status" value="1"/>
</dbReference>
<dbReference type="PANTHER" id="PTHR24388">
    <property type="entry name" value="ZINC FINGER PROTEIN"/>
    <property type="match status" value="1"/>
</dbReference>
<protein>
    <recommendedName>
        <fullName evidence="11">C2H2-type domain-containing protein</fullName>
    </recommendedName>
</protein>
<comment type="similarity">
    <text evidence="8">Belongs to the snail C2H2-type zinc-finger protein family.</text>
</comment>
<dbReference type="GO" id="GO:0008270">
    <property type="term" value="F:zinc ion binding"/>
    <property type="evidence" value="ECO:0007669"/>
    <property type="project" value="UniProtKB-KW"/>
</dbReference>
<feature type="region of interest" description="Disordered" evidence="10">
    <location>
        <begin position="1"/>
        <end position="25"/>
    </location>
</feature>
<dbReference type="GO" id="GO:0005634">
    <property type="term" value="C:nucleus"/>
    <property type="evidence" value="ECO:0007669"/>
    <property type="project" value="UniProtKB-SubCell"/>
</dbReference>
<evidence type="ECO:0000256" key="8">
    <source>
        <dbReference type="ARBA" id="ARBA00037948"/>
    </source>
</evidence>
<dbReference type="InterPro" id="IPR013087">
    <property type="entry name" value="Znf_C2H2_type"/>
</dbReference>
<evidence type="ECO:0000256" key="3">
    <source>
        <dbReference type="ARBA" id="ARBA00022737"/>
    </source>
</evidence>
<feature type="domain" description="C2H2-type" evidence="11">
    <location>
        <begin position="344"/>
        <end position="367"/>
    </location>
</feature>
<keyword evidence="5" id="KW-0862">Zinc</keyword>
<dbReference type="InterPro" id="IPR050527">
    <property type="entry name" value="Snail/Krueppel_Znf"/>
</dbReference>
<evidence type="ECO:0000256" key="6">
    <source>
        <dbReference type="ARBA" id="ARBA00023125"/>
    </source>
</evidence>